<dbReference type="OrthoDB" id="9764050at2"/>
<organism evidence="6 7">
    <name type="scientific">Faecalibaculum rodentium</name>
    <dbReference type="NCBI Taxonomy" id="1702221"/>
    <lineage>
        <taxon>Bacteria</taxon>
        <taxon>Bacillati</taxon>
        <taxon>Bacillota</taxon>
        <taxon>Erysipelotrichia</taxon>
        <taxon>Erysipelotrichales</taxon>
        <taxon>Erysipelotrichaceae</taxon>
        <taxon>Faecalibaculum</taxon>
    </lineage>
</organism>
<dbReference type="GO" id="GO:0046872">
    <property type="term" value="F:metal ion binding"/>
    <property type="evidence" value="ECO:0007669"/>
    <property type="project" value="UniProtKB-KW"/>
</dbReference>
<dbReference type="InterPro" id="IPR037094">
    <property type="entry name" value="Glyco_hydro_38_cen_sf"/>
</dbReference>
<dbReference type="EMBL" id="CP011391">
    <property type="protein sequence ID" value="AMK55555.1"/>
    <property type="molecule type" value="Genomic_DNA"/>
</dbReference>
<dbReference type="PANTHER" id="PTHR46017">
    <property type="entry name" value="ALPHA-MANNOSIDASE 2C1"/>
    <property type="match status" value="1"/>
</dbReference>
<dbReference type="InterPro" id="IPR015341">
    <property type="entry name" value="Glyco_hydro_38_cen"/>
</dbReference>
<keyword evidence="7" id="KW-1185">Reference proteome</keyword>
<dbReference type="Gene3D" id="1.20.1270.50">
    <property type="entry name" value="Glycoside hydrolase family 38, central domain"/>
    <property type="match status" value="1"/>
</dbReference>
<dbReference type="Gene3D" id="3.20.110.10">
    <property type="entry name" value="Glycoside hydrolase 38, N terminal domain"/>
    <property type="match status" value="1"/>
</dbReference>
<dbReference type="SUPFAM" id="SSF88713">
    <property type="entry name" value="Glycoside hydrolase/deacetylase"/>
    <property type="match status" value="1"/>
</dbReference>
<evidence type="ECO:0000256" key="1">
    <source>
        <dbReference type="ARBA" id="ARBA00009792"/>
    </source>
</evidence>
<dbReference type="InterPro" id="IPR000602">
    <property type="entry name" value="Glyco_hydro_38_N"/>
</dbReference>
<evidence type="ECO:0000256" key="2">
    <source>
        <dbReference type="ARBA" id="ARBA00022723"/>
    </source>
</evidence>
<dbReference type="Pfam" id="PF01074">
    <property type="entry name" value="Glyco_hydro_38N"/>
    <property type="match status" value="1"/>
</dbReference>
<dbReference type="AlphaFoldDB" id="A0A140DY28"/>
<evidence type="ECO:0000259" key="5">
    <source>
        <dbReference type="SMART" id="SM00872"/>
    </source>
</evidence>
<dbReference type="EC" id="3.2.1.24" evidence="6"/>
<dbReference type="InterPro" id="IPR028995">
    <property type="entry name" value="Glyco_hydro_57/38_cen_sf"/>
</dbReference>
<accession>A0A140DY28</accession>
<evidence type="ECO:0000313" key="7">
    <source>
        <dbReference type="Proteomes" id="UP000069771"/>
    </source>
</evidence>
<reference evidence="6 7" key="1">
    <citation type="journal article" date="2016" name="Gut Pathog.">
        <title>Whole genome sequencing of "Faecalibaculum rodentium" ALO17, isolated from C57BL/6J laboratory mouse feces.</title>
        <authorList>
            <person name="Lim S."/>
            <person name="Chang D.H."/>
            <person name="Ahn S."/>
            <person name="Kim B.C."/>
        </authorList>
    </citation>
    <scope>NUCLEOTIDE SEQUENCE [LARGE SCALE GENOMIC DNA]</scope>
    <source>
        <strain evidence="6 7">Alo17</strain>
    </source>
</reference>
<dbReference type="InterPro" id="IPR027291">
    <property type="entry name" value="Glyco_hydro_38_N_sf"/>
</dbReference>
<dbReference type="Pfam" id="PF09261">
    <property type="entry name" value="Alpha-mann_mid"/>
    <property type="match status" value="1"/>
</dbReference>
<dbReference type="GO" id="GO:0006013">
    <property type="term" value="P:mannose metabolic process"/>
    <property type="evidence" value="ECO:0007669"/>
    <property type="project" value="InterPro"/>
</dbReference>
<comment type="similarity">
    <text evidence="1">Belongs to the glycosyl hydrolase 38 family.</text>
</comment>
<gene>
    <name evidence="6" type="ORF">AALO17_24210</name>
</gene>
<dbReference type="PATRIC" id="fig|1702221.3.peg.2351"/>
<dbReference type="GO" id="GO:0004559">
    <property type="term" value="F:alpha-mannosidase activity"/>
    <property type="evidence" value="ECO:0007669"/>
    <property type="project" value="UniProtKB-EC"/>
</dbReference>
<dbReference type="InterPro" id="IPR011330">
    <property type="entry name" value="Glyco_hydro/deAcase_b/a-brl"/>
</dbReference>
<keyword evidence="4 6" id="KW-0326">Glycosidase</keyword>
<dbReference type="InterPro" id="IPR011682">
    <property type="entry name" value="Glyco_hydro_38_C"/>
</dbReference>
<dbReference type="CDD" id="cd10815">
    <property type="entry name" value="GH38N_AMII_EcMngB_like"/>
    <property type="match status" value="1"/>
</dbReference>
<dbReference type="InterPro" id="IPR011013">
    <property type="entry name" value="Gal_mutarotase_sf_dom"/>
</dbReference>
<dbReference type="InterPro" id="IPR041147">
    <property type="entry name" value="GH38_C"/>
</dbReference>
<dbReference type="Pfam" id="PF17677">
    <property type="entry name" value="Glyco_hydro38C2"/>
    <property type="match status" value="1"/>
</dbReference>
<dbReference type="Gene3D" id="2.70.98.30">
    <property type="entry name" value="Golgi alpha-mannosidase II, domain 4"/>
    <property type="match status" value="1"/>
</dbReference>
<name>A0A140DY28_9FIRM</name>
<dbReference type="PANTHER" id="PTHR46017:SF2">
    <property type="entry name" value="MANNOSYLGLYCERATE HYDROLASE"/>
    <property type="match status" value="1"/>
</dbReference>
<dbReference type="Pfam" id="PF07748">
    <property type="entry name" value="Glyco_hydro_38C"/>
    <property type="match status" value="1"/>
</dbReference>
<dbReference type="GO" id="GO:0009313">
    <property type="term" value="P:oligosaccharide catabolic process"/>
    <property type="evidence" value="ECO:0007669"/>
    <property type="project" value="TreeGrafter"/>
</dbReference>
<dbReference type="Gene3D" id="2.60.40.2220">
    <property type="match status" value="1"/>
</dbReference>
<dbReference type="RefSeq" id="WP_067559352.1">
    <property type="nucleotide sequence ID" value="NZ_CP011391.1"/>
</dbReference>
<dbReference type="SMART" id="SM00872">
    <property type="entry name" value="Alpha-mann_mid"/>
    <property type="match status" value="1"/>
</dbReference>
<sequence>MTKKIHVIPHSHWDREWYFTTSRSKVYLMKDLQDVLETLEKQPEMRFMLDAQASLLDDYLAWRPQDGDRISNLVQKGQLVIGPWYTQTDQMVISAESIVRNLMYGIRRCSEFGPVMNVGYVPDSFGQAGNMPQIYRSFEMDSTVFWRGVCDDMVSHTDFEWEGDDGSRVLAAQIPFGYYIGGNIPESEPESSRFWEQECLKKMGHGATDNVYFPNGFDQAPVRKNLVELIEQRNAADPENTYVISTVEDYLRDVKAAAPDLEKVKGELLMAKHSRIHKSIFSSRSDLKAENTAVQNYVANVLEPLLVISASLGNEYPKKTVEYIWKLLFENAAHDSIGSCIADTVNEDVHTRNKQAMDTALALAELHGRLIATSVAGDKNRLSWTLINPLPQKRKGVRIFTTYVPSDSFGIVNEKGEAVPYTILSMRDLTEYVLNQTIVLNPSDQPEKPEKVYEAVIALKYEVPALGYAQYQIADENTAALLVESDVLENEFYRISVNKNGSLDILEKQSGRLYKNQAVLEENGDDGDSFNYSPPRQDMVIRSSASQADVRIESSPLVSRAIIHLDMKVPTDLEKRSRGIADTVMPVTMTVTLKRGEPVIGFETKVENRGLSHRLCVLFDAEMQTAFNFADQQFGSICRPNRYEKEMAWYEQAAEEKTEAAAGQPVNWAQSNAWQEPPISIEPCQSYAALSEGERTVAVFPQGVREYEIVDGSVIRLTLFRTYGFMGRENLLYRPGRASGESIIETPDAQLLKTMVYSFGAAFVPAALNEARLPQLAKDFNSPVEVYEYARFLNGRLIFSQMETVGTNDRELSLLESDGNLVVSAIKQAEDSEGIVLRLYNGRHQEAVGDRVRFVRRPAHVYELNLREEKIRELPVVDGEVVVDPIGHCKFVTLLVEY</sequence>
<dbReference type="KEGG" id="fro:AALO17_24210"/>
<evidence type="ECO:0000313" key="6">
    <source>
        <dbReference type="EMBL" id="AMK55555.1"/>
    </source>
</evidence>
<dbReference type="GeneID" id="78478948"/>
<dbReference type="SUPFAM" id="SSF74650">
    <property type="entry name" value="Galactose mutarotase-like"/>
    <property type="match status" value="1"/>
</dbReference>
<keyword evidence="3 6" id="KW-0378">Hydrolase</keyword>
<proteinExistence type="inferred from homology"/>
<dbReference type="STRING" id="1702221.AALO17_24210"/>
<keyword evidence="2" id="KW-0479">Metal-binding</keyword>
<dbReference type="SUPFAM" id="SSF88688">
    <property type="entry name" value="Families 57/38 glycoside transferase middle domain"/>
    <property type="match status" value="1"/>
</dbReference>
<evidence type="ECO:0000256" key="4">
    <source>
        <dbReference type="ARBA" id="ARBA00023295"/>
    </source>
</evidence>
<dbReference type="Proteomes" id="UP000069771">
    <property type="component" value="Chromosome"/>
</dbReference>
<dbReference type="GO" id="GO:0030246">
    <property type="term" value="F:carbohydrate binding"/>
    <property type="evidence" value="ECO:0007669"/>
    <property type="project" value="InterPro"/>
</dbReference>
<evidence type="ECO:0000256" key="3">
    <source>
        <dbReference type="ARBA" id="ARBA00022801"/>
    </source>
</evidence>
<protein>
    <submittedName>
        <fullName evidence="6">Glycosyl hydrolase family 38 domain-containing protein</fullName>
        <ecNumber evidence="6">3.2.1.24</ecNumber>
    </submittedName>
</protein>
<feature type="domain" description="Glycoside hydrolase family 38 central" evidence="5">
    <location>
        <begin position="275"/>
        <end position="353"/>
    </location>
</feature>